<dbReference type="OrthoDB" id="5195529at2"/>
<sequence length="200" mass="21910">MATKFPRNVDKDMVRWAHAWAAAALQTYETIESISIPESPATEAGRRDAMTMVLVDAVRNVARGAESSLGQGSELVRRFNEAHPQLKDLRDRFEHYEDYVRGTGVAQREGRKRGGTPLELDTVGIEISASSGGGLEGHLVCIAVIERDSNGQPTKVTYEAPSKTITAAARQLARDLVEAAGMLDEHHLNRCEICADPRNL</sequence>
<dbReference type="Proteomes" id="UP000310458">
    <property type="component" value="Unassembled WGS sequence"/>
</dbReference>
<dbReference type="AlphaFoldDB" id="A0A5R9BCL9"/>
<keyword evidence="2" id="KW-1185">Reference proteome</keyword>
<reference evidence="1 2" key="1">
    <citation type="submission" date="2019-05" db="EMBL/GenBank/DDBJ databases">
        <title>Nesterenkonia sp. GY074 isolated from the Southern Atlantic Ocean.</title>
        <authorList>
            <person name="Zhang G."/>
        </authorList>
    </citation>
    <scope>NUCLEOTIDE SEQUENCE [LARGE SCALE GENOMIC DNA]</scope>
    <source>
        <strain evidence="1 2">GY074</strain>
    </source>
</reference>
<dbReference type="EMBL" id="VAVZ01000018">
    <property type="protein sequence ID" value="TLP97352.1"/>
    <property type="molecule type" value="Genomic_DNA"/>
</dbReference>
<organism evidence="1 2">
    <name type="scientific">Nesterenkonia salmonea</name>
    <dbReference type="NCBI Taxonomy" id="1804987"/>
    <lineage>
        <taxon>Bacteria</taxon>
        <taxon>Bacillati</taxon>
        <taxon>Actinomycetota</taxon>
        <taxon>Actinomycetes</taxon>
        <taxon>Micrococcales</taxon>
        <taxon>Micrococcaceae</taxon>
        <taxon>Nesterenkonia</taxon>
    </lineage>
</organism>
<comment type="caution">
    <text evidence="1">The sequence shown here is derived from an EMBL/GenBank/DDBJ whole genome shotgun (WGS) entry which is preliminary data.</text>
</comment>
<proteinExistence type="predicted"/>
<protein>
    <submittedName>
        <fullName evidence="1">Uncharacterized protein</fullName>
    </submittedName>
</protein>
<accession>A0A5R9BCL9</accession>
<dbReference type="RefSeq" id="WP_138252979.1">
    <property type="nucleotide sequence ID" value="NZ_VAVZ01000018.1"/>
</dbReference>
<name>A0A5R9BCL9_9MICC</name>
<evidence type="ECO:0000313" key="1">
    <source>
        <dbReference type="EMBL" id="TLP97352.1"/>
    </source>
</evidence>
<gene>
    <name evidence="1" type="ORF">FEF26_07810</name>
</gene>
<evidence type="ECO:0000313" key="2">
    <source>
        <dbReference type="Proteomes" id="UP000310458"/>
    </source>
</evidence>